<dbReference type="InterPro" id="IPR003838">
    <property type="entry name" value="ABC3_permease_C"/>
</dbReference>
<protein>
    <recommendedName>
        <fullName evidence="7">ABC3 transporter permease C-terminal domain-containing protein</fullName>
    </recommendedName>
</protein>
<evidence type="ECO:0000256" key="1">
    <source>
        <dbReference type="ARBA" id="ARBA00004651"/>
    </source>
</evidence>
<reference evidence="8 9" key="1">
    <citation type="submission" date="2020-01" db="EMBL/GenBank/DDBJ databases">
        <title>Genome analysis.</title>
        <authorList>
            <person name="Wu S."/>
            <person name="Wang G."/>
        </authorList>
    </citation>
    <scope>NUCLEOTIDE SEQUENCE [LARGE SCALE GENOMIC DNA]</scope>
    <source>
        <strain evidence="8 9">SYL130</strain>
    </source>
</reference>
<feature type="domain" description="ABC3 transporter permease C-terminal" evidence="7">
    <location>
        <begin position="281"/>
        <end position="389"/>
    </location>
</feature>
<evidence type="ECO:0000259" key="7">
    <source>
        <dbReference type="Pfam" id="PF02687"/>
    </source>
</evidence>
<accession>A0ABW9ZU47</accession>
<feature type="transmembrane region" description="Helical" evidence="6">
    <location>
        <begin position="328"/>
        <end position="353"/>
    </location>
</feature>
<comment type="subcellular location">
    <subcellularLocation>
        <location evidence="1">Cell membrane</location>
        <topology evidence="1">Multi-pass membrane protein</topology>
    </subcellularLocation>
</comment>
<dbReference type="RefSeq" id="WP_161816926.1">
    <property type="nucleotide sequence ID" value="NZ_JAACJS010000002.1"/>
</dbReference>
<evidence type="ECO:0000256" key="6">
    <source>
        <dbReference type="SAM" id="Phobius"/>
    </source>
</evidence>
<evidence type="ECO:0000313" key="8">
    <source>
        <dbReference type="EMBL" id="NCI48605.1"/>
    </source>
</evidence>
<evidence type="ECO:0000256" key="3">
    <source>
        <dbReference type="ARBA" id="ARBA00022692"/>
    </source>
</evidence>
<evidence type="ECO:0000313" key="9">
    <source>
        <dbReference type="Proteomes" id="UP000753802"/>
    </source>
</evidence>
<feature type="transmembrane region" description="Helical" evidence="6">
    <location>
        <begin position="359"/>
        <end position="383"/>
    </location>
</feature>
<evidence type="ECO:0000256" key="5">
    <source>
        <dbReference type="ARBA" id="ARBA00023136"/>
    </source>
</evidence>
<dbReference type="Pfam" id="PF02687">
    <property type="entry name" value="FtsX"/>
    <property type="match status" value="1"/>
</dbReference>
<feature type="transmembrane region" description="Helical" evidence="6">
    <location>
        <begin position="21"/>
        <end position="41"/>
    </location>
</feature>
<keyword evidence="3 6" id="KW-0812">Transmembrane</keyword>
<keyword evidence="5 6" id="KW-0472">Membrane</keyword>
<dbReference type="EMBL" id="JAACJS010000002">
    <property type="protein sequence ID" value="NCI48605.1"/>
    <property type="molecule type" value="Genomic_DNA"/>
</dbReference>
<keyword evidence="4 6" id="KW-1133">Transmembrane helix</keyword>
<dbReference type="Proteomes" id="UP000753802">
    <property type="component" value="Unassembled WGS sequence"/>
</dbReference>
<keyword evidence="2" id="KW-1003">Cell membrane</keyword>
<proteinExistence type="predicted"/>
<gene>
    <name evidence="8" type="ORF">GWC95_01630</name>
</gene>
<sequence>MQGLDFLLKKLIHAGAGRKRFFMAVIGLSIAMLLILAAVQIQANYNDLLHSKSNQDSVANFLVLNKVLNDETLGATTLTETEVSDLKKQSFVESVGLLTPSRFKASIQSSSDRFPFFTDIAFESVPKDFIDVTSKDWKWDESASFVPIIAPNMFLDFYNFQFSFSQNLPQLTQQVVKMIVFKVNVYGPNGIVTFNGKVVGFSDRISSLLVPEEFMNWGNTQFAKNADAKPSRVIIRTKDPGNPQLVQYLKQKNLATDADKTRFSRYRQVVDIVVNISWGTGAVMLLFALLIFTLFIQLTIASCKEEIVLLITLGASPKQLRRFLMKQFFPVNILIVLVSFAIIAGLQAFIHYALLKQNIYVSMLPSLYTALTAVAVLTIIWLVNRFSIRRYIAGPIQK</sequence>
<comment type="caution">
    <text evidence="8">The sequence shown here is derived from an EMBL/GenBank/DDBJ whole genome shotgun (WGS) entry which is preliminary data.</text>
</comment>
<evidence type="ECO:0000256" key="4">
    <source>
        <dbReference type="ARBA" id="ARBA00022989"/>
    </source>
</evidence>
<evidence type="ECO:0000256" key="2">
    <source>
        <dbReference type="ARBA" id="ARBA00022475"/>
    </source>
</evidence>
<feature type="transmembrane region" description="Helical" evidence="6">
    <location>
        <begin position="276"/>
        <end position="296"/>
    </location>
</feature>
<name>A0ABW9ZU47_9BACT</name>
<organism evidence="8 9">
    <name type="scientific">Sediminibacterium roseum</name>
    <dbReference type="NCBI Taxonomy" id="1978412"/>
    <lineage>
        <taxon>Bacteria</taxon>
        <taxon>Pseudomonadati</taxon>
        <taxon>Bacteroidota</taxon>
        <taxon>Chitinophagia</taxon>
        <taxon>Chitinophagales</taxon>
        <taxon>Chitinophagaceae</taxon>
        <taxon>Sediminibacterium</taxon>
    </lineage>
</organism>
<keyword evidence="9" id="KW-1185">Reference proteome</keyword>